<keyword evidence="1" id="KW-0732">Signal</keyword>
<protein>
    <submittedName>
        <fullName evidence="3">Glutamate synthase</fullName>
    </submittedName>
</protein>
<dbReference type="RefSeq" id="WP_101192635.1">
    <property type="nucleotide sequence ID" value="NZ_JAYRQC010000160.1"/>
</dbReference>
<feature type="chain" id="PRO_5014113821" evidence="1">
    <location>
        <begin position="17"/>
        <end position="185"/>
    </location>
</feature>
<dbReference type="EMBL" id="PIYS01000003">
    <property type="protein sequence ID" value="PKF72608.1"/>
    <property type="molecule type" value="Genomic_DNA"/>
</dbReference>
<dbReference type="InterPro" id="IPR021796">
    <property type="entry name" value="Tll0287-like_dom"/>
</dbReference>
<feature type="domain" description="Tll0287-like" evidence="2">
    <location>
        <begin position="38"/>
        <end position="177"/>
    </location>
</feature>
<dbReference type="Pfam" id="PF11845">
    <property type="entry name" value="Tll0287-like"/>
    <property type="match status" value="1"/>
</dbReference>
<feature type="signal peptide" evidence="1">
    <location>
        <begin position="1"/>
        <end position="16"/>
    </location>
</feature>
<name>A0A2I0CTE2_9PSED</name>
<evidence type="ECO:0000259" key="2">
    <source>
        <dbReference type="Pfam" id="PF11845"/>
    </source>
</evidence>
<evidence type="ECO:0000313" key="3">
    <source>
        <dbReference type="EMBL" id="PKF72608.1"/>
    </source>
</evidence>
<dbReference type="Proteomes" id="UP000242861">
    <property type="component" value="Unassembled WGS sequence"/>
</dbReference>
<reference evidence="4" key="1">
    <citation type="submission" date="2017-12" db="EMBL/GenBank/DDBJ databases">
        <authorList>
            <person name="Yu X.-Y."/>
        </authorList>
    </citation>
    <scope>NUCLEOTIDE SEQUENCE [LARGE SCALE GENOMIC DNA]</scope>
    <source>
        <strain evidence="4">ZYSR67-Z</strain>
    </source>
</reference>
<gene>
    <name evidence="3" type="ORF">CW360_02510</name>
</gene>
<comment type="caution">
    <text evidence="3">The sequence shown here is derived from an EMBL/GenBank/DDBJ whole genome shotgun (WGS) entry which is preliminary data.</text>
</comment>
<proteinExistence type="predicted"/>
<evidence type="ECO:0000256" key="1">
    <source>
        <dbReference type="SAM" id="SignalP"/>
    </source>
</evidence>
<dbReference type="AlphaFoldDB" id="A0A2I0CTE2"/>
<organism evidence="3 4">
    <name type="scientific">Pseudomonas fluvialis</name>
    <dbReference type="NCBI Taxonomy" id="1793966"/>
    <lineage>
        <taxon>Bacteria</taxon>
        <taxon>Pseudomonadati</taxon>
        <taxon>Pseudomonadota</taxon>
        <taxon>Gammaproteobacteria</taxon>
        <taxon>Pseudomonadales</taxon>
        <taxon>Pseudomonadaceae</taxon>
        <taxon>Pseudomonas</taxon>
    </lineage>
</organism>
<sequence length="185" mass="20055">MRLALLLAALPSLALAQPTTDDSHLAQQAAQLIPAFQQQLLATVKQAVEQGGPAQAVQACQTLAPRIAAEHSQQGWQVARTALRVRNPANRPDAWELQTLLDFQQRAAAGEDLSQMTASTTLDGEFRFMKAIPTGEPCLACHGSEIKAELATLIDQRYPDDQARGFQAGELRGAFSLRRTVENTP</sequence>
<evidence type="ECO:0000313" key="4">
    <source>
        <dbReference type="Proteomes" id="UP000242861"/>
    </source>
</evidence>
<accession>A0A2I0CTE2</accession>